<reference evidence="2" key="2">
    <citation type="journal article" date="2022" name="Hortic Res">
        <title>The genome of Dioscorea zingiberensis sheds light on the biosynthesis, origin and evolution of the medicinally important diosgenin saponins.</title>
        <authorList>
            <person name="Li Y."/>
            <person name="Tan C."/>
            <person name="Li Z."/>
            <person name="Guo J."/>
            <person name="Li S."/>
            <person name="Chen X."/>
            <person name="Wang C."/>
            <person name="Dai X."/>
            <person name="Yang H."/>
            <person name="Song W."/>
            <person name="Hou L."/>
            <person name="Xu J."/>
            <person name="Tong Z."/>
            <person name="Xu A."/>
            <person name="Yuan X."/>
            <person name="Wang W."/>
            <person name="Yang Q."/>
            <person name="Chen L."/>
            <person name="Sun Z."/>
            <person name="Wang K."/>
            <person name="Pan B."/>
            <person name="Chen J."/>
            <person name="Bao Y."/>
            <person name="Liu F."/>
            <person name="Qi X."/>
            <person name="Gang D.R."/>
            <person name="Wen J."/>
            <person name="Li J."/>
        </authorList>
    </citation>
    <scope>NUCLEOTIDE SEQUENCE</scope>
    <source>
        <strain evidence="2">Dzin_1.0</strain>
    </source>
</reference>
<feature type="transmembrane region" description="Helical" evidence="1">
    <location>
        <begin position="159"/>
        <end position="185"/>
    </location>
</feature>
<name>A0A9D5HEG4_9LILI</name>
<accession>A0A9D5HEG4</accession>
<dbReference type="OrthoDB" id="194358at2759"/>
<evidence type="ECO:0000313" key="2">
    <source>
        <dbReference type="EMBL" id="KAJ0973278.1"/>
    </source>
</evidence>
<dbReference type="SUPFAM" id="SSF48403">
    <property type="entry name" value="Ankyrin repeat"/>
    <property type="match status" value="1"/>
</dbReference>
<proteinExistence type="predicted"/>
<gene>
    <name evidence="2" type="ORF">J5N97_021237</name>
</gene>
<evidence type="ECO:0000313" key="3">
    <source>
        <dbReference type="Proteomes" id="UP001085076"/>
    </source>
</evidence>
<keyword evidence="1" id="KW-1133">Transmembrane helix</keyword>
<reference evidence="2" key="1">
    <citation type="submission" date="2021-03" db="EMBL/GenBank/DDBJ databases">
        <authorList>
            <person name="Li Z."/>
            <person name="Yang C."/>
        </authorList>
    </citation>
    <scope>NUCLEOTIDE SEQUENCE</scope>
    <source>
        <strain evidence="2">Dzin_1.0</strain>
        <tissue evidence="2">Leaf</tissue>
    </source>
</reference>
<dbReference type="AlphaFoldDB" id="A0A9D5HEG4"/>
<evidence type="ECO:0000256" key="1">
    <source>
        <dbReference type="SAM" id="Phobius"/>
    </source>
</evidence>
<protein>
    <submittedName>
        <fullName evidence="2">Uncharacterized protein</fullName>
    </submittedName>
</protein>
<dbReference type="InterPro" id="IPR036770">
    <property type="entry name" value="Ankyrin_rpt-contain_sf"/>
</dbReference>
<dbReference type="EMBL" id="JAGGNH010000005">
    <property type="protein sequence ID" value="KAJ0973278.1"/>
    <property type="molecule type" value="Genomic_DNA"/>
</dbReference>
<keyword evidence="1" id="KW-0472">Membrane</keyword>
<dbReference type="PANTHER" id="PTHR46224:SF6">
    <property type="entry name" value="ANKYRIN REPEAT FAMILY PROTEIN"/>
    <property type="match status" value="1"/>
</dbReference>
<dbReference type="PANTHER" id="PTHR46224">
    <property type="entry name" value="ANKYRIN REPEAT FAMILY PROTEIN"/>
    <property type="match status" value="1"/>
</dbReference>
<dbReference type="Proteomes" id="UP001085076">
    <property type="component" value="Miscellaneous, Linkage group lg05"/>
</dbReference>
<dbReference type="InterPro" id="IPR051616">
    <property type="entry name" value="Cul2-RING_E3_ligase_SR"/>
</dbReference>
<sequence>MPLVAMIHAQAINFSCSSLVSVQIFLVHMMFGDLLNCGSFEDALQPLDDMSDRDDDTSETSLGHFDVAIYPLEQVADPSVSREFRATPLHHVTGIGTIELLTFLLSDAGTPLSWVVGPGQQDIVKILLAHIANPHIAIGDGGATHVAADIGNKESVTCFLIAGGIFTLFTLYFGLGSLLSAFGYYQLKGCKGDSVGQQCTMPQDSREGLPDFHLEDKVNFEEGGNDAGLVS</sequence>
<dbReference type="Gene3D" id="1.25.40.20">
    <property type="entry name" value="Ankyrin repeat-containing domain"/>
    <property type="match status" value="1"/>
</dbReference>
<keyword evidence="1" id="KW-0812">Transmembrane</keyword>
<comment type="caution">
    <text evidence="2">The sequence shown here is derived from an EMBL/GenBank/DDBJ whole genome shotgun (WGS) entry which is preliminary data.</text>
</comment>
<keyword evidence="3" id="KW-1185">Reference proteome</keyword>
<organism evidence="2 3">
    <name type="scientific">Dioscorea zingiberensis</name>
    <dbReference type="NCBI Taxonomy" id="325984"/>
    <lineage>
        <taxon>Eukaryota</taxon>
        <taxon>Viridiplantae</taxon>
        <taxon>Streptophyta</taxon>
        <taxon>Embryophyta</taxon>
        <taxon>Tracheophyta</taxon>
        <taxon>Spermatophyta</taxon>
        <taxon>Magnoliopsida</taxon>
        <taxon>Liliopsida</taxon>
        <taxon>Dioscoreales</taxon>
        <taxon>Dioscoreaceae</taxon>
        <taxon>Dioscorea</taxon>
    </lineage>
</organism>